<gene>
    <name evidence="5" type="ORF">Pa4123_32730</name>
</gene>
<organism evidence="5 6">
    <name type="scientific">Phytohabitans aurantiacus</name>
    <dbReference type="NCBI Taxonomy" id="3016789"/>
    <lineage>
        <taxon>Bacteria</taxon>
        <taxon>Bacillati</taxon>
        <taxon>Actinomycetota</taxon>
        <taxon>Actinomycetes</taxon>
        <taxon>Micromonosporales</taxon>
        <taxon>Micromonosporaceae</taxon>
    </lineage>
</organism>
<evidence type="ECO:0000259" key="4">
    <source>
        <dbReference type="Pfam" id="PF02872"/>
    </source>
</evidence>
<dbReference type="InterPro" id="IPR008334">
    <property type="entry name" value="5'-Nucleotdase_C"/>
</dbReference>
<dbReference type="SUPFAM" id="SSF55816">
    <property type="entry name" value="5'-nucleotidase (syn. UDP-sugar hydrolase), C-terminal domain"/>
    <property type="match status" value="1"/>
</dbReference>
<feature type="signal peptide" evidence="2">
    <location>
        <begin position="1"/>
        <end position="23"/>
    </location>
</feature>
<dbReference type="RefSeq" id="WP_281896436.1">
    <property type="nucleotide sequence ID" value="NZ_BSDI01000013.1"/>
</dbReference>
<comment type="caution">
    <text evidence="5">The sequence shown here is derived from an EMBL/GenBank/DDBJ whole genome shotgun (WGS) entry which is preliminary data.</text>
</comment>
<dbReference type="InterPro" id="IPR004843">
    <property type="entry name" value="Calcineurin-like_PHP"/>
</dbReference>
<feature type="domain" description="5'-Nucleotidase C-terminal" evidence="4">
    <location>
        <begin position="414"/>
        <end position="579"/>
    </location>
</feature>
<accession>A0ABQ5QU15</accession>
<feature type="chain" id="PRO_5044953635" evidence="2">
    <location>
        <begin position="24"/>
        <end position="618"/>
    </location>
</feature>
<evidence type="ECO:0000256" key="2">
    <source>
        <dbReference type="RuleBase" id="RU362119"/>
    </source>
</evidence>
<dbReference type="InterPro" id="IPR006179">
    <property type="entry name" value="5_nucleotidase/apyrase"/>
</dbReference>
<dbReference type="InterPro" id="IPR029052">
    <property type="entry name" value="Metallo-depent_PP-like"/>
</dbReference>
<keyword evidence="2" id="KW-0547">Nucleotide-binding</keyword>
<keyword evidence="2" id="KW-0378">Hydrolase</keyword>
<dbReference type="Gene3D" id="3.60.21.10">
    <property type="match status" value="1"/>
</dbReference>
<dbReference type="PANTHER" id="PTHR11575:SF24">
    <property type="entry name" value="5'-NUCLEOTIDASE"/>
    <property type="match status" value="1"/>
</dbReference>
<dbReference type="Proteomes" id="UP001144280">
    <property type="component" value="Unassembled WGS sequence"/>
</dbReference>
<keyword evidence="1 2" id="KW-0732">Signal</keyword>
<dbReference type="SUPFAM" id="SSF56300">
    <property type="entry name" value="Metallo-dependent phosphatases"/>
    <property type="match status" value="1"/>
</dbReference>
<protein>
    <submittedName>
        <fullName evidence="5">Bifunctional metallophosphatase/5'-nucleotidase</fullName>
    </submittedName>
</protein>
<dbReference type="PANTHER" id="PTHR11575">
    <property type="entry name" value="5'-NUCLEOTIDASE-RELATED"/>
    <property type="match status" value="1"/>
</dbReference>
<evidence type="ECO:0000313" key="6">
    <source>
        <dbReference type="Proteomes" id="UP001144280"/>
    </source>
</evidence>
<reference evidence="5" key="1">
    <citation type="submission" date="2022-12" db="EMBL/GenBank/DDBJ databases">
        <title>New Phytohabitans aurantiacus sp. RD004123 nov., an actinomycete isolated from soil.</title>
        <authorList>
            <person name="Triningsih D.W."/>
            <person name="Harunari E."/>
            <person name="Igarashi Y."/>
        </authorList>
    </citation>
    <scope>NUCLEOTIDE SEQUENCE</scope>
    <source>
        <strain evidence="5">RD004123</strain>
    </source>
</reference>
<sequence length="618" mass="63597">MTRARSRGWAVLRHLAVPALALAVVATVPFNRGGDSPAKASEWTPMTPVSVSYGHDLKGGAAKGNLLGFNDFHGAVDPPTGSGGLVNGNPAGGVEYLTTWIKKLRAEAKAEKRTSITVGAGDLVGATPLVSAAFHDEPSIELLSNAGLQISSVGNHEFDEGTTELARLQRGGCHPTDGCQDGDGFKGAKFKYLAANVVNKKTGLPILLPVDIKIVDGVPVGFVGMTLKGTPSIVNPAGISTVEFRDEVETANKWASLLRLAGVKSMVLLIHEGGAQAAPPPVLPVDGCNNFAGPITNIVAGLRPEFGIVVSGHTHRFYSCQLPNKSGAPTVVTSAGSNGVLVTDIDFTLDKRSGKFAEISARNVIVENGIRNADGSWQTDASGAFVRNPALVDAGAKVIADKYRTAVAPIANRVVGSISADLTTTANAAGESSLGDVIADAQLAYTTSAAGAQLALMNPGGIRAPLTFGNSPGGEAAGQVTYGECFTVQPFNNLVVTQTLTGAQLKEVLEQQFVGFGGQTTQRILQVSAGFAYTYSATAAAGSKVSNITLNGVPVDPAATYRVTTNDFLANGGDGFTRLTAGTDRATAPGFDVDALVAYLGGPAAPIGPGPQNRITRI</sequence>
<proteinExistence type="inferred from homology"/>
<dbReference type="PRINTS" id="PR01607">
    <property type="entry name" value="APYRASEFAMLY"/>
</dbReference>
<dbReference type="Pfam" id="PF02872">
    <property type="entry name" value="5_nucleotid_C"/>
    <property type="match status" value="1"/>
</dbReference>
<dbReference type="InterPro" id="IPR036907">
    <property type="entry name" value="5'-Nucleotdase_C_sf"/>
</dbReference>
<evidence type="ECO:0000259" key="3">
    <source>
        <dbReference type="Pfam" id="PF00149"/>
    </source>
</evidence>
<evidence type="ECO:0000256" key="1">
    <source>
        <dbReference type="ARBA" id="ARBA00022729"/>
    </source>
</evidence>
<feature type="domain" description="Calcineurin-like phosphoesterase" evidence="3">
    <location>
        <begin position="67"/>
        <end position="316"/>
    </location>
</feature>
<dbReference type="Gene3D" id="3.90.780.10">
    <property type="entry name" value="5'-Nucleotidase, C-terminal domain"/>
    <property type="match status" value="1"/>
</dbReference>
<dbReference type="Pfam" id="PF00149">
    <property type="entry name" value="Metallophos"/>
    <property type="match status" value="1"/>
</dbReference>
<name>A0ABQ5QU15_9ACTN</name>
<evidence type="ECO:0000313" key="5">
    <source>
        <dbReference type="EMBL" id="GLH97998.1"/>
    </source>
</evidence>
<comment type="similarity">
    <text evidence="2">Belongs to the 5'-nucleotidase family.</text>
</comment>
<dbReference type="EMBL" id="BSDI01000013">
    <property type="protein sequence ID" value="GLH97998.1"/>
    <property type="molecule type" value="Genomic_DNA"/>
</dbReference>
<keyword evidence="6" id="KW-1185">Reference proteome</keyword>